<keyword evidence="8 9" id="KW-0472">Membrane</keyword>
<name>A0A4V2PTW4_9PAST</name>
<keyword evidence="11" id="KW-1185">Reference proteome</keyword>
<dbReference type="AlphaFoldDB" id="A0A4V2PTW4"/>
<organism evidence="10 11">
    <name type="scientific">Lonepinella koalarum</name>
    <dbReference type="NCBI Taxonomy" id="53417"/>
    <lineage>
        <taxon>Bacteria</taxon>
        <taxon>Pseudomonadati</taxon>
        <taxon>Pseudomonadota</taxon>
        <taxon>Gammaproteobacteria</taxon>
        <taxon>Pasteurellales</taxon>
        <taxon>Pasteurellaceae</taxon>
        <taxon>Lonepinella</taxon>
    </lineage>
</organism>
<dbReference type="GO" id="GO:0005886">
    <property type="term" value="C:plasma membrane"/>
    <property type="evidence" value="ECO:0007669"/>
    <property type="project" value="UniProtKB-SubCell"/>
</dbReference>
<dbReference type="InterPro" id="IPR007334">
    <property type="entry name" value="UPF0208"/>
</dbReference>
<evidence type="ECO:0000256" key="9">
    <source>
        <dbReference type="SAM" id="Phobius"/>
    </source>
</evidence>
<dbReference type="NCBIfam" id="NF002493">
    <property type="entry name" value="PRK01816.1"/>
    <property type="match status" value="1"/>
</dbReference>
<comment type="caution">
    <text evidence="10">The sequence shown here is derived from an EMBL/GenBank/DDBJ whole genome shotgun (WGS) entry which is preliminary data.</text>
</comment>
<proteinExistence type="inferred from homology"/>
<keyword evidence="7 9" id="KW-1133">Transmembrane helix</keyword>
<sequence length="146" mass="16778">MTLFKTLQQGQTYQKTWILHPKLNQIFPENRIIKATKFAQTLMPFIAVFAIVWQQFFVPHSHVGLAAAVLTALFALCIPLQGLYWLGKRSQTTLPKQTAVKFQQISEQLEKKGIALPLPKNPTYQDLAFLLNKANQYLSDTFWQDI</sequence>
<dbReference type="RefSeq" id="WP_132302427.1">
    <property type="nucleotide sequence ID" value="NZ_CP170642.1"/>
</dbReference>
<evidence type="ECO:0000256" key="5">
    <source>
        <dbReference type="ARBA" id="ARBA00022519"/>
    </source>
</evidence>
<accession>A0A4V2PTW4</accession>
<comment type="subcellular location">
    <subcellularLocation>
        <location evidence="1">Cell inner membrane</location>
        <topology evidence="1">Multi-pass membrane protein</topology>
    </subcellularLocation>
</comment>
<evidence type="ECO:0000256" key="2">
    <source>
        <dbReference type="ARBA" id="ARBA00009474"/>
    </source>
</evidence>
<evidence type="ECO:0000256" key="6">
    <source>
        <dbReference type="ARBA" id="ARBA00022692"/>
    </source>
</evidence>
<evidence type="ECO:0000313" key="10">
    <source>
        <dbReference type="EMBL" id="TCK68141.1"/>
    </source>
</evidence>
<evidence type="ECO:0000256" key="7">
    <source>
        <dbReference type="ARBA" id="ARBA00022989"/>
    </source>
</evidence>
<dbReference type="OrthoDB" id="7066670at2"/>
<dbReference type="Proteomes" id="UP000295496">
    <property type="component" value="Unassembled WGS sequence"/>
</dbReference>
<evidence type="ECO:0000256" key="3">
    <source>
        <dbReference type="ARBA" id="ARBA00018831"/>
    </source>
</evidence>
<protein>
    <recommendedName>
        <fullName evidence="3">UPF0208 membrane protein YfbV</fullName>
    </recommendedName>
</protein>
<evidence type="ECO:0000256" key="1">
    <source>
        <dbReference type="ARBA" id="ARBA00004429"/>
    </source>
</evidence>
<keyword evidence="5" id="KW-0997">Cell inner membrane</keyword>
<feature type="transmembrane region" description="Helical" evidence="9">
    <location>
        <begin position="38"/>
        <end position="57"/>
    </location>
</feature>
<evidence type="ECO:0000256" key="8">
    <source>
        <dbReference type="ARBA" id="ARBA00023136"/>
    </source>
</evidence>
<evidence type="ECO:0000256" key="4">
    <source>
        <dbReference type="ARBA" id="ARBA00022475"/>
    </source>
</evidence>
<comment type="similarity">
    <text evidence="2">Belongs to the UPF0208 family.</text>
</comment>
<gene>
    <name evidence="10" type="ORF">EV692_1841</name>
</gene>
<evidence type="ECO:0000313" key="11">
    <source>
        <dbReference type="Proteomes" id="UP000295496"/>
    </source>
</evidence>
<keyword evidence="4" id="KW-1003">Cell membrane</keyword>
<dbReference type="EMBL" id="SMGJ01000006">
    <property type="protein sequence ID" value="TCK68141.1"/>
    <property type="molecule type" value="Genomic_DNA"/>
</dbReference>
<feature type="transmembrane region" description="Helical" evidence="9">
    <location>
        <begin position="63"/>
        <end position="86"/>
    </location>
</feature>
<reference evidence="10 11" key="1">
    <citation type="submission" date="2019-03" db="EMBL/GenBank/DDBJ databases">
        <title>Genomic Encyclopedia of Type Strains, Phase IV (KMG-IV): sequencing the most valuable type-strain genomes for metagenomic binning, comparative biology and taxonomic classification.</title>
        <authorList>
            <person name="Goeker M."/>
        </authorList>
    </citation>
    <scope>NUCLEOTIDE SEQUENCE [LARGE SCALE GENOMIC DNA]</scope>
    <source>
        <strain evidence="10 11">DSM 10053</strain>
    </source>
</reference>
<dbReference type="Pfam" id="PF04217">
    <property type="entry name" value="DUF412"/>
    <property type="match status" value="1"/>
</dbReference>
<keyword evidence="6 9" id="KW-0812">Transmembrane</keyword>